<keyword evidence="2" id="KW-1185">Reference proteome</keyword>
<dbReference type="Proteomes" id="UP000824469">
    <property type="component" value="Unassembled WGS sequence"/>
</dbReference>
<name>A0AA38BVW8_TAXCH</name>
<evidence type="ECO:0000313" key="2">
    <source>
        <dbReference type="Proteomes" id="UP000824469"/>
    </source>
</evidence>
<organism evidence="1 2">
    <name type="scientific">Taxus chinensis</name>
    <name type="common">Chinese yew</name>
    <name type="synonym">Taxus wallichiana var. chinensis</name>
    <dbReference type="NCBI Taxonomy" id="29808"/>
    <lineage>
        <taxon>Eukaryota</taxon>
        <taxon>Viridiplantae</taxon>
        <taxon>Streptophyta</taxon>
        <taxon>Embryophyta</taxon>
        <taxon>Tracheophyta</taxon>
        <taxon>Spermatophyta</taxon>
        <taxon>Pinopsida</taxon>
        <taxon>Pinidae</taxon>
        <taxon>Conifers II</taxon>
        <taxon>Cupressales</taxon>
        <taxon>Taxaceae</taxon>
        <taxon>Taxus</taxon>
    </lineage>
</organism>
<accession>A0AA38BVW8</accession>
<dbReference type="PANTHER" id="PTHR15288:SF0">
    <property type="entry name" value="UDENN DOMAIN-CONTAINING PROTEIN"/>
    <property type="match status" value="1"/>
</dbReference>
<dbReference type="AlphaFoldDB" id="A0AA38BVW8"/>
<proteinExistence type="predicted"/>
<comment type="caution">
    <text evidence="1">The sequence shown here is derived from an EMBL/GenBank/DDBJ whole genome shotgun (WGS) entry which is preliminary data.</text>
</comment>
<dbReference type="InterPro" id="IPR051942">
    <property type="entry name" value="DENN_domain_containing_2"/>
</dbReference>
<dbReference type="PANTHER" id="PTHR15288">
    <property type="entry name" value="DENN DOMAIN-CONTAINING PROTEIN 2"/>
    <property type="match status" value="1"/>
</dbReference>
<reference evidence="1 2" key="1">
    <citation type="journal article" date="2021" name="Nat. Plants">
        <title>The Taxus genome provides insights into paclitaxel biosynthesis.</title>
        <authorList>
            <person name="Xiong X."/>
            <person name="Gou J."/>
            <person name="Liao Q."/>
            <person name="Li Y."/>
            <person name="Zhou Q."/>
            <person name="Bi G."/>
            <person name="Li C."/>
            <person name="Du R."/>
            <person name="Wang X."/>
            <person name="Sun T."/>
            <person name="Guo L."/>
            <person name="Liang H."/>
            <person name="Lu P."/>
            <person name="Wu Y."/>
            <person name="Zhang Z."/>
            <person name="Ro D.K."/>
            <person name="Shang Y."/>
            <person name="Huang S."/>
            <person name="Yan J."/>
        </authorList>
    </citation>
    <scope>NUCLEOTIDE SEQUENCE [LARGE SCALE GENOMIC DNA]</scope>
    <source>
        <strain evidence="1">Ta-2019</strain>
    </source>
</reference>
<gene>
    <name evidence="1" type="ORF">KI387_032490</name>
</gene>
<sequence>VKTGSMPSLPRQKELTSALEPIHAKLAMENESAGRHPVYKCNDVQAKAAESFLGVLRTYLESFCSDLRSHTITNVQSNNDRVSLLLKDSFIDSFPSRDQPFIK</sequence>
<feature type="non-terminal residue" evidence="1">
    <location>
        <position position="1"/>
    </location>
</feature>
<protein>
    <submittedName>
        <fullName evidence="1">Uncharacterized protein</fullName>
    </submittedName>
</protein>
<feature type="non-terminal residue" evidence="1">
    <location>
        <position position="103"/>
    </location>
</feature>
<dbReference type="EMBL" id="JAHRHJ020003813">
    <property type="protein sequence ID" value="KAH9288373.1"/>
    <property type="molecule type" value="Genomic_DNA"/>
</dbReference>
<evidence type="ECO:0000313" key="1">
    <source>
        <dbReference type="EMBL" id="KAH9288373.1"/>
    </source>
</evidence>